<dbReference type="EMBL" id="CP041405">
    <property type="protein sequence ID" value="QDM46565.1"/>
    <property type="molecule type" value="Genomic_DNA"/>
</dbReference>
<keyword evidence="1" id="KW-1133">Transmembrane helix</keyword>
<protein>
    <submittedName>
        <fullName evidence="2">DUF5665 domain-containing protein</fullName>
    </submittedName>
    <submittedName>
        <fullName evidence="3">Signal transduction histidine kinase</fullName>
    </submittedName>
</protein>
<keyword evidence="3" id="KW-0418">Kinase</keyword>
<feature type="transmembrane region" description="Helical" evidence="1">
    <location>
        <begin position="78"/>
        <end position="100"/>
    </location>
</feature>
<dbReference type="AlphaFoldDB" id="A0AAP9J418"/>
<sequence length="131" mass="15025">MSKQEEKDKRDIRTGKEEICTEIPADVPQNEWEERQMMKTIHDYTVSLAQKMEKSRLDEYTALLFNPRRLIWVNVMGGIARGVGIAIGVTLFTALIAYILQLLGALNLPIIGDFIADLVRIVQRQLDTKMY</sequence>
<reference evidence="2 5" key="2">
    <citation type="submission" date="2022-05" db="EMBL/GenBank/DDBJ databases">
        <title>Genome Sequencing of Bee-Associated Microbes.</title>
        <authorList>
            <person name="Dunlap C."/>
        </authorList>
    </citation>
    <scope>NUCLEOTIDE SEQUENCE [LARGE SCALE GENOMIC DNA]</scope>
    <source>
        <strain evidence="2 5">NRRL B-14613</strain>
    </source>
</reference>
<proteinExistence type="predicted"/>
<name>A0AAP9J418_PANTH</name>
<dbReference type="Proteomes" id="UP001209276">
    <property type="component" value="Unassembled WGS sequence"/>
</dbReference>
<keyword evidence="1" id="KW-0472">Membrane</keyword>
<evidence type="ECO:0000313" key="3">
    <source>
        <dbReference type="EMBL" id="QDM46565.1"/>
    </source>
</evidence>
<evidence type="ECO:0000313" key="5">
    <source>
        <dbReference type="Proteomes" id="UP001209276"/>
    </source>
</evidence>
<dbReference type="Pfam" id="PF18910">
    <property type="entry name" value="DUF5665"/>
    <property type="match status" value="1"/>
</dbReference>
<accession>A0AAP9J418</accession>
<dbReference type="InterPro" id="IPR043723">
    <property type="entry name" value="DUF5665"/>
</dbReference>
<keyword evidence="3" id="KW-0808">Transferase</keyword>
<dbReference type="GO" id="GO:0016301">
    <property type="term" value="F:kinase activity"/>
    <property type="evidence" value="ECO:0007669"/>
    <property type="project" value="UniProtKB-KW"/>
</dbReference>
<gene>
    <name evidence="3" type="ORF">FLT43_26225</name>
    <name evidence="2" type="ORF">M5W83_07410</name>
</gene>
<dbReference type="Proteomes" id="UP000315377">
    <property type="component" value="Chromosome"/>
</dbReference>
<evidence type="ECO:0000256" key="1">
    <source>
        <dbReference type="SAM" id="Phobius"/>
    </source>
</evidence>
<dbReference type="GeneID" id="76999461"/>
<dbReference type="EMBL" id="JAMDMM010000017">
    <property type="protein sequence ID" value="MCY9606972.1"/>
    <property type="molecule type" value="Genomic_DNA"/>
</dbReference>
<evidence type="ECO:0000313" key="4">
    <source>
        <dbReference type="Proteomes" id="UP000315377"/>
    </source>
</evidence>
<organism evidence="3 4">
    <name type="scientific">Paenibacillus thiaminolyticus</name>
    <name type="common">Bacillus thiaminolyticus</name>
    <dbReference type="NCBI Taxonomy" id="49283"/>
    <lineage>
        <taxon>Bacteria</taxon>
        <taxon>Bacillati</taxon>
        <taxon>Bacillota</taxon>
        <taxon>Bacilli</taxon>
        <taxon>Bacillales</taxon>
        <taxon>Paenibacillaceae</taxon>
        <taxon>Paenibacillus</taxon>
    </lineage>
</organism>
<keyword evidence="1" id="KW-0812">Transmembrane</keyword>
<evidence type="ECO:0000313" key="2">
    <source>
        <dbReference type="EMBL" id="MCY9606972.1"/>
    </source>
</evidence>
<feature type="transmembrane region" description="Helical" evidence="1">
    <location>
        <begin position="106"/>
        <end position="122"/>
    </location>
</feature>
<keyword evidence="5" id="KW-1185">Reference proteome</keyword>
<dbReference type="RefSeq" id="WP_087442172.1">
    <property type="nucleotide sequence ID" value="NZ_CABMNB010000023.1"/>
</dbReference>
<reference evidence="3 4" key="1">
    <citation type="submission" date="2019-07" db="EMBL/GenBank/DDBJ databases">
        <title>Paenibacillus thiaminolyticus NRRL B-4156.</title>
        <authorList>
            <person name="Hehnly C."/>
            <person name="Zhang L."/>
        </authorList>
    </citation>
    <scope>NUCLEOTIDE SEQUENCE [LARGE SCALE GENOMIC DNA]</scope>
    <source>
        <strain evidence="3 4">NRRL B-4156</strain>
    </source>
</reference>